<accession>A0A1Z4C4I8</accession>
<protein>
    <submittedName>
        <fullName evidence="1">Uncharacterized protein</fullName>
    </submittedName>
</protein>
<dbReference type="RefSeq" id="WP_088621338.1">
    <property type="nucleotide sequence ID" value="NZ_CP022129.1"/>
</dbReference>
<dbReference type="Proteomes" id="UP000197019">
    <property type="component" value="Chromosome"/>
</dbReference>
<dbReference type="KEGG" id="mpsy:CEK71_21785"/>
<dbReference type="EMBL" id="CP022129">
    <property type="protein sequence ID" value="ASF48476.1"/>
    <property type="molecule type" value="Genomic_DNA"/>
</dbReference>
<dbReference type="AlphaFoldDB" id="A0A1Z4C4I8"/>
<evidence type="ECO:0000313" key="2">
    <source>
        <dbReference type="Proteomes" id="UP000197019"/>
    </source>
</evidence>
<reference evidence="1 2" key="1">
    <citation type="submission" date="2017-06" db="EMBL/GenBank/DDBJ databases">
        <title>Genome Sequencing of the methanotroph Methylovulum psychrotolerants str. HV10-M2 isolated from a high-altitude environment.</title>
        <authorList>
            <person name="Mateos-Rivera A."/>
        </authorList>
    </citation>
    <scope>NUCLEOTIDE SEQUENCE [LARGE SCALE GENOMIC DNA]</scope>
    <source>
        <strain evidence="1 2">HV10_M2</strain>
    </source>
</reference>
<keyword evidence="2" id="KW-1185">Reference proteome</keyword>
<gene>
    <name evidence="1" type="ORF">CEK71_21785</name>
</gene>
<sequence>MPVAAIFIIDQLFYALDFFTAGPRLQITVLADDPIQTEGGLRFEVENVGNRPTCLHPVVRAAFITAAGERRDMLFDVQDTDLALPPFTPKTFQATARQVQPERQGVARQYCFDHGDGAAIEIQVD</sequence>
<evidence type="ECO:0000313" key="1">
    <source>
        <dbReference type="EMBL" id="ASF48476.1"/>
    </source>
</evidence>
<name>A0A1Z4C4I8_9GAMM</name>
<proteinExistence type="predicted"/>
<organism evidence="1 2">
    <name type="scientific">Methylovulum psychrotolerans</name>
    <dbReference type="NCBI Taxonomy" id="1704499"/>
    <lineage>
        <taxon>Bacteria</taxon>
        <taxon>Pseudomonadati</taxon>
        <taxon>Pseudomonadota</taxon>
        <taxon>Gammaproteobacteria</taxon>
        <taxon>Methylococcales</taxon>
        <taxon>Methylococcaceae</taxon>
        <taxon>Methylovulum</taxon>
    </lineage>
</organism>